<dbReference type="PROSITE" id="PS51202">
    <property type="entry name" value="RCK_C"/>
    <property type="match status" value="1"/>
</dbReference>
<dbReference type="NCBIfam" id="NF003716">
    <property type="entry name" value="PRK05326.1-3"/>
    <property type="match status" value="1"/>
</dbReference>
<dbReference type="PANTHER" id="PTHR32507:SF7">
    <property type="entry name" value="K(+)_H(+) ANTIPORTER NHAP2"/>
    <property type="match status" value="1"/>
</dbReference>
<evidence type="ECO:0000256" key="7">
    <source>
        <dbReference type="ARBA" id="ARBA00023065"/>
    </source>
</evidence>
<dbReference type="InterPro" id="IPR038770">
    <property type="entry name" value="Na+/solute_symporter_sf"/>
</dbReference>
<dbReference type="Pfam" id="PF00999">
    <property type="entry name" value="Na_H_Exchanger"/>
    <property type="match status" value="1"/>
</dbReference>
<sequence length="516" mass="54045">MSADLLNYVLLGSMLVLLAGVLAVRLATRAGLPALLAFLGLGLALGEGGLGIRFDDPELMQVLGFTALAIILAEGGLSTKWSDIRPALPFALLLSTVGVGVSVTVTAIVGHYALGLDWRIAILVGAVVSSTDAAAVFSILRYLPLRARVRSALEAESGLNDPPVVILVTLVVSDIWAQTGILAAAGEALYQLIGGAVLGIIVGITGQWLLNRSALPTSGLYPAATCGLPLLAFGGSGVLGASGFLAAYVCGLWLGNAPLPHRNATLGFAEGVAWLAQIALFTLLGMLASPSELPGALVPALVIGAALTLLARPASVMVSAVSLRMTHLRLPGLRGRPPSRIPVCRPCWRVPLREQAFLSWAGLRGAVPIVLATIPQSEDVAGAAGLFDIVFVLVVIFTLLQGPTLPWIARRLGVSDEGSTQEVNVDSAPIEERQADLLTVNVSRRCDLAGRRVQDLGLPPGALVTLLVRDEISHVPSGETELAPGDRIMVITTHTVLPQVEERLRDLTDPDKEPWH</sequence>
<evidence type="ECO:0000256" key="4">
    <source>
        <dbReference type="ARBA" id="ARBA00022475"/>
    </source>
</evidence>
<dbReference type="InterPro" id="IPR036721">
    <property type="entry name" value="RCK_C_sf"/>
</dbReference>
<feature type="transmembrane region" description="Helical" evidence="9">
    <location>
        <begin position="120"/>
        <end position="143"/>
    </location>
</feature>
<dbReference type="RefSeq" id="WP_310913510.1">
    <property type="nucleotide sequence ID" value="NZ_JAVLVT010000009.1"/>
</dbReference>
<dbReference type="Gene3D" id="1.20.1530.20">
    <property type="match status" value="1"/>
</dbReference>
<feature type="transmembrane region" description="Helical" evidence="9">
    <location>
        <begin position="6"/>
        <end position="27"/>
    </location>
</feature>
<evidence type="ECO:0000313" key="11">
    <source>
        <dbReference type="EMBL" id="MDS1271942.1"/>
    </source>
</evidence>
<feature type="domain" description="RCK C-terminal" evidence="10">
    <location>
        <begin position="425"/>
        <end position="506"/>
    </location>
</feature>
<keyword evidence="12" id="KW-1185">Reference proteome</keyword>
<feature type="transmembrane region" description="Helical" evidence="9">
    <location>
        <begin position="230"/>
        <end position="254"/>
    </location>
</feature>
<feature type="transmembrane region" description="Helical" evidence="9">
    <location>
        <begin position="300"/>
        <end position="323"/>
    </location>
</feature>
<keyword evidence="8 9" id="KW-0472">Membrane</keyword>
<feature type="transmembrane region" description="Helical" evidence="9">
    <location>
        <begin position="188"/>
        <end position="210"/>
    </location>
</feature>
<keyword evidence="2" id="KW-0813">Transport</keyword>
<evidence type="ECO:0000256" key="1">
    <source>
        <dbReference type="ARBA" id="ARBA00004651"/>
    </source>
</evidence>
<evidence type="ECO:0000256" key="2">
    <source>
        <dbReference type="ARBA" id="ARBA00022448"/>
    </source>
</evidence>
<evidence type="ECO:0000256" key="3">
    <source>
        <dbReference type="ARBA" id="ARBA00022449"/>
    </source>
</evidence>
<dbReference type="Gene3D" id="3.30.70.1450">
    <property type="entry name" value="Regulator of K+ conductance, C-terminal domain"/>
    <property type="match status" value="1"/>
</dbReference>
<evidence type="ECO:0000256" key="9">
    <source>
        <dbReference type="SAM" id="Phobius"/>
    </source>
</evidence>
<dbReference type="PANTHER" id="PTHR32507">
    <property type="entry name" value="NA(+)/H(+) ANTIPORTER 1"/>
    <property type="match status" value="1"/>
</dbReference>
<keyword evidence="3" id="KW-0050">Antiport</keyword>
<dbReference type="EMBL" id="JAVLVT010000009">
    <property type="protein sequence ID" value="MDS1271942.1"/>
    <property type="molecule type" value="Genomic_DNA"/>
</dbReference>
<evidence type="ECO:0000256" key="5">
    <source>
        <dbReference type="ARBA" id="ARBA00022692"/>
    </source>
</evidence>
<protein>
    <submittedName>
        <fullName evidence="11">Potassium/proton antiporter</fullName>
    </submittedName>
</protein>
<feature type="transmembrane region" description="Helical" evidence="9">
    <location>
        <begin position="60"/>
        <end position="78"/>
    </location>
</feature>
<keyword evidence="4" id="KW-1003">Cell membrane</keyword>
<feature type="transmembrane region" description="Helical" evidence="9">
    <location>
        <begin position="266"/>
        <end position="288"/>
    </location>
</feature>
<keyword evidence="5 9" id="KW-0812">Transmembrane</keyword>
<reference evidence="12" key="1">
    <citation type="submission" date="2023-07" db="EMBL/GenBank/DDBJ databases">
        <title>Novel species in the genus Lipingzhangella isolated from Sambhar Salt Lake.</title>
        <authorList>
            <person name="Jiya N."/>
            <person name="Kajale S."/>
            <person name="Sharma A."/>
        </authorList>
    </citation>
    <scope>NUCLEOTIDE SEQUENCE [LARGE SCALE GENOMIC DNA]</scope>
    <source>
        <strain evidence="12">LS1_29</strain>
    </source>
</reference>
<dbReference type="InterPro" id="IPR006153">
    <property type="entry name" value="Cation/H_exchanger_TM"/>
</dbReference>
<comment type="caution">
    <text evidence="11">The sequence shown here is derived from an EMBL/GenBank/DDBJ whole genome shotgun (WGS) entry which is preliminary data.</text>
</comment>
<accession>A0ABU2H9G6</accession>
<dbReference type="Pfam" id="PF02080">
    <property type="entry name" value="TrkA_C"/>
    <property type="match status" value="1"/>
</dbReference>
<comment type="subcellular location">
    <subcellularLocation>
        <location evidence="1">Cell membrane</location>
        <topology evidence="1">Multi-pass membrane protein</topology>
    </subcellularLocation>
</comment>
<feature type="transmembrane region" description="Helical" evidence="9">
    <location>
        <begin position="380"/>
        <end position="400"/>
    </location>
</feature>
<proteinExistence type="predicted"/>
<keyword evidence="6 9" id="KW-1133">Transmembrane helix</keyword>
<feature type="transmembrane region" description="Helical" evidence="9">
    <location>
        <begin position="34"/>
        <end position="54"/>
    </location>
</feature>
<name>A0ABU2H9G6_9ACTN</name>
<keyword evidence="7" id="KW-0406">Ion transport</keyword>
<evidence type="ECO:0000259" key="10">
    <source>
        <dbReference type="PROSITE" id="PS51202"/>
    </source>
</evidence>
<dbReference type="InterPro" id="IPR006037">
    <property type="entry name" value="RCK_C"/>
</dbReference>
<organism evidence="11 12">
    <name type="scientific">Lipingzhangella rawalii</name>
    <dbReference type="NCBI Taxonomy" id="2055835"/>
    <lineage>
        <taxon>Bacteria</taxon>
        <taxon>Bacillati</taxon>
        <taxon>Actinomycetota</taxon>
        <taxon>Actinomycetes</taxon>
        <taxon>Streptosporangiales</taxon>
        <taxon>Nocardiopsidaceae</taxon>
        <taxon>Lipingzhangella</taxon>
    </lineage>
</organism>
<evidence type="ECO:0000313" key="12">
    <source>
        <dbReference type="Proteomes" id="UP001250214"/>
    </source>
</evidence>
<evidence type="ECO:0000256" key="8">
    <source>
        <dbReference type="ARBA" id="ARBA00023136"/>
    </source>
</evidence>
<dbReference type="SUPFAM" id="SSF116726">
    <property type="entry name" value="TrkA C-terminal domain-like"/>
    <property type="match status" value="1"/>
</dbReference>
<dbReference type="Proteomes" id="UP001250214">
    <property type="component" value="Unassembled WGS sequence"/>
</dbReference>
<gene>
    <name evidence="11" type="ORF">RIF23_16740</name>
</gene>
<feature type="transmembrane region" description="Helical" evidence="9">
    <location>
        <begin position="90"/>
        <end position="114"/>
    </location>
</feature>
<evidence type="ECO:0000256" key="6">
    <source>
        <dbReference type="ARBA" id="ARBA00022989"/>
    </source>
</evidence>